<sequence>VPPGRAVGWEEAPAGPVGTARALQRLYRCLLGVLAGQHPGPLARGTLVRAMLAPPAGAAPPARGGGPGAGAGMVSGWRLRAAGVVSPLAFGCQDRAGTVVGLADPVVDLALAVVLVGPCAAERALAGLRDGVVRALYDELVEDGSASGRTSTLPTAPASTALWASATWSRA</sequence>
<feature type="non-terminal residue" evidence="1">
    <location>
        <position position="1"/>
    </location>
</feature>
<accession>A0ABV6C5V6</accession>
<proteinExistence type="predicted"/>
<evidence type="ECO:0000313" key="2">
    <source>
        <dbReference type="Proteomes" id="UP001589788"/>
    </source>
</evidence>
<gene>
    <name evidence="1" type="ORF">ACFFRE_13140</name>
</gene>
<evidence type="ECO:0000313" key="1">
    <source>
        <dbReference type="EMBL" id="MFC0083073.1"/>
    </source>
</evidence>
<name>A0ABV6C5V6_9ACTN</name>
<protein>
    <submittedName>
        <fullName evidence="1">Uncharacterized protein</fullName>
    </submittedName>
</protein>
<organism evidence="1 2">
    <name type="scientific">Aciditerrimonas ferrireducens</name>
    <dbReference type="NCBI Taxonomy" id="667306"/>
    <lineage>
        <taxon>Bacteria</taxon>
        <taxon>Bacillati</taxon>
        <taxon>Actinomycetota</taxon>
        <taxon>Acidimicrobiia</taxon>
        <taxon>Acidimicrobiales</taxon>
        <taxon>Acidimicrobiaceae</taxon>
        <taxon>Aciditerrimonas</taxon>
    </lineage>
</organism>
<comment type="caution">
    <text evidence="1">The sequence shown here is derived from an EMBL/GenBank/DDBJ whole genome shotgun (WGS) entry which is preliminary data.</text>
</comment>
<reference evidence="1 2" key="1">
    <citation type="submission" date="2024-09" db="EMBL/GenBank/DDBJ databases">
        <authorList>
            <person name="Sun Q."/>
            <person name="Mori K."/>
        </authorList>
    </citation>
    <scope>NUCLEOTIDE SEQUENCE [LARGE SCALE GENOMIC DNA]</scope>
    <source>
        <strain evidence="1 2">JCM 15389</strain>
    </source>
</reference>
<keyword evidence="2" id="KW-1185">Reference proteome</keyword>
<dbReference type="EMBL" id="JBHLYQ010000246">
    <property type="protein sequence ID" value="MFC0083073.1"/>
    <property type="molecule type" value="Genomic_DNA"/>
</dbReference>
<dbReference type="Proteomes" id="UP001589788">
    <property type="component" value="Unassembled WGS sequence"/>
</dbReference>